<proteinExistence type="predicted"/>
<dbReference type="EMBL" id="CP146843">
    <property type="protein sequence ID" value="WYY26517.1"/>
    <property type="molecule type" value="Genomic_DNA"/>
</dbReference>
<dbReference type="Gene3D" id="3.40.50.880">
    <property type="match status" value="1"/>
</dbReference>
<dbReference type="Proteomes" id="UP001484199">
    <property type="component" value="Chromosome"/>
</dbReference>
<gene>
    <name evidence="2" type="ORF">AshY1_04040</name>
</gene>
<feature type="domain" description="DJ-1/PfpI" evidence="1">
    <location>
        <begin position="3"/>
        <end position="168"/>
    </location>
</feature>
<dbReference type="PANTHER" id="PTHR48094">
    <property type="entry name" value="PROTEIN/NUCLEIC ACID DEGLYCASE DJ-1-RELATED"/>
    <property type="match status" value="1"/>
</dbReference>
<reference evidence="2" key="1">
    <citation type="submission" date="2024-03" db="EMBL/GenBank/DDBJ databases">
        <title>The Complete Genome of 'Candidatus Phytoplasma fraxini' AshY1 from the Ash Yellows Group.</title>
        <authorList>
            <person name="Boehm J.W."/>
            <person name="Huettel B."/>
            <person name="Schneider B."/>
            <person name="Kube M."/>
        </authorList>
    </citation>
    <scope>NUCLEOTIDE SEQUENCE [LARGE SCALE GENOMIC DNA]</scope>
    <source>
        <strain evidence="2">AshY1</strain>
    </source>
</reference>
<dbReference type="InterPro" id="IPR029062">
    <property type="entry name" value="Class_I_gatase-like"/>
</dbReference>
<keyword evidence="3" id="KW-1185">Reference proteome</keyword>
<evidence type="ECO:0000313" key="3">
    <source>
        <dbReference type="Proteomes" id="UP001484199"/>
    </source>
</evidence>
<sequence length="171" mass="19548">MKKGLLFLYDGFEDCEALATRSFLRKNSLDVLTFTSNISLEVWSSQKIIVKSDLFIDDIKLSEYDFLIIPGGPYVKKILKEDELNLNKILTIIKYFADNKKIIGAICAAPSLLGKLNLLVNKKFTCYPGYEQYIKGDYCPNKRAVTSDIFVTSRSPETIFDFVEHLLKKIK</sequence>
<dbReference type="InterPro" id="IPR050325">
    <property type="entry name" value="Prot/Nucl_acid_deglycase"/>
</dbReference>
<dbReference type="SUPFAM" id="SSF52317">
    <property type="entry name" value="Class I glutamine amidotransferase-like"/>
    <property type="match status" value="1"/>
</dbReference>
<dbReference type="PANTHER" id="PTHR48094:SF12">
    <property type="entry name" value="PARKINSON DISEASE PROTEIN 7 HOMOLOG"/>
    <property type="match status" value="1"/>
</dbReference>
<dbReference type="CDD" id="cd03135">
    <property type="entry name" value="GATase1_DJ-1"/>
    <property type="match status" value="1"/>
</dbReference>
<organism evidence="2 3">
    <name type="scientific">Ash yellows phytoplasma</name>
    <dbReference type="NCBI Taxonomy" id="35780"/>
    <lineage>
        <taxon>Bacteria</taxon>
        <taxon>Bacillati</taxon>
        <taxon>Mycoplasmatota</taxon>
        <taxon>Mollicutes</taxon>
        <taxon>Acholeplasmatales</taxon>
        <taxon>Acholeplasmataceae</taxon>
        <taxon>Candidatus Phytoplasma</taxon>
        <taxon>16SrVII (Ash yellows group)</taxon>
    </lineage>
</organism>
<dbReference type="Pfam" id="PF01965">
    <property type="entry name" value="DJ-1_PfpI"/>
    <property type="match status" value="1"/>
</dbReference>
<dbReference type="InterPro" id="IPR002818">
    <property type="entry name" value="DJ-1/PfpI"/>
</dbReference>
<evidence type="ECO:0000313" key="2">
    <source>
        <dbReference type="EMBL" id="WYY26517.1"/>
    </source>
</evidence>
<name>A0ABZ2UCN7_ASHYP</name>
<accession>A0ABZ2UCN7</accession>
<evidence type="ECO:0000259" key="1">
    <source>
        <dbReference type="Pfam" id="PF01965"/>
    </source>
</evidence>
<dbReference type="RefSeq" id="WP_341266418.1">
    <property type="nucleotide sequence ID" value="NZ_CP146843.1"/>
</dbReference>
<protein>
    <submittedName>
        <fullName evidence="2">DJ-1/PfpI family protein</fullName>
    </submittedName>
</protein>